<accession>A0ABY3QPW2</accession>
<gene>
    <name evidence="2" type="ORF">BjapCC829_05125</name>
</gene>
<name>A0ABY3QPW2_9BRAD</name>
<reference evidence="2" key="1">
    <citation type="submission" date="2021-11" db="EMBL/GenBank/DDBJ databases">
        <title>Australian commercial rhizobial inoculants.</title>
        <authorList>
            <person name="Kohlmeier M.G."/>
            <person name="O'Hara G.W."/>
            <person name="Colombi E."/>
            <person name="Ramsay J.P."/>
            <person name="Terpolilli J."/>
        </authorList>
    </citation>
    <scope>NUCLEOTIDE SEQUENCE</scope>
    <source>
        <strain evidence="2">CC829</strain>
    </source>
</reference>
<dbReference type="EMBL" id="CP088100">
    <property type="protein sequence ID" value="UFW87993.1"/>
    <property type="molecule type" value="Genomic_DNA"/>
</dbReference>
<dbReference type="RefSeq" id="WP_231143863.1">
    <property type="nucleotide sequence ID" value="NZ_CP088100.1"/>
</dbReference>
<proteinExistence type="predicted"/>
<sequence>MAPLSAEFGDIVITNSSFVPSDTKDIGVPNEAESRRRGRMAGEMVR</sequence>
<evidence type="ECO:0000313" key="2">
    <source>
        <dbReference type="EMBL" id="UFW87993.1"/>
    </source>
</evidence>
<keyword evidence="3" id="KW-1185">Reference proteome</keyword>
<dbReference type="Proteomes" id="UP001430990">
    <property type="component" value="Chromosome"/>
</dbReference>
<evidence type="ECO:0000313" key="3">
    <source>
        <dbReference type="Proteomes" id="UP001430990"/>
    </source>
</evidence>
<protein>
    <submittedName>
        <fullName evidence="2">Uncharacterized protein</fullName>
    </submittedName>
</protein>
<organism evidence="2 3">
    <name type="scientific">Bradyrhizobium barranii</name>
    <dbReference type="NCBI Taxonomy" id="2992140"/>
    <lineage>
        <taxon>Bacteria</taxon>
        <taxon>Pseudomonadati</taxon>
        <taxon>Pseudomonadota</taxon>
        <taxon>Alphaproteobacteria</taxon>
        <taxon>Hyphomicrobiales</taxon>
        <taxon>Nitrobacteraceae</taxon>
        <taxon>Bradyrhizobium</taxon>
    </lineage>
</organism>
<evidence type="ECO:0000256" key="1">
    <source>
        <dbReference type="SAM" id="MobiDB-lite"/>
    </source>
</evidence>
<feature type="region of interest" description="Disordered" evidence="1">
    <location>
        <begin position="19"/>
        <end position="46"/>
    </location>
</feature>